<dbReference type="AlphaFoldDB" id="A0A0A1TNE0"/>
<dbReference type="EMBL" id="CDHN01000005">
    <property type="protein sequence ID" value="CEJ92935.1"/>
    <property type="molecule type" value="Genomic_DNA"/>
</dbReference>
<dbReference type="PROSITE" id="PS50850">
    <property type="entry name" value="MFS"/>
    <property type="match status" value="1"/>
</dbReference>
<dbReference type="FunFam" id="1.20.1250.20:FF:000409">
    <property type="entry name" value="MFS general substrate transporter"/>
    <property type="match status" value="1"/>
</dbReference>
<dbReference type="FunFam" id="1.20.1250.20:FF:000511">
    <property type="entry name" value="MFS general substrate transporter"/>
    <property type="match status" value="1"/>
</dbReference>
<evidence type="ECO:0000256" key="4">
    <source>
        <dbReference type="ARBA" id="ARBA00022989"/>
    </source>
</evidence>
<dbReference type="OrthoDB" id="3639251at2759"/>
<evidence type="ECO:0000256" key="2">
    <source>
        <dbReference type="ARBA" id="ARBA00022448"/>
    </source>
</evidence>
<evidence type="ECO:0000256" key="5">
    <source>
        <dbReference type="ARBA" id="ARBA00023136"/>
    </source>
</evidence>
<dbReference type="Proteomes" id="UP000039046">
    <property type="component" value="Unassembled WGS sequence"/>
</dbReference>
<feature type="transmembrane region" description="Helical" evidence="7">
    <location>
        <begin position="454"/>
        <end position="476"/>
    </location>
</feature>
<feature type="transmembrane region" description="Helical" evidence="7">
    <location>
        <begin position="131"/>
        <end position="157"/>
    </location>
</feature>
<dbReference type="InterPro" id="IPR020846">
    <property type="entry name" value="MFS_dom"/>
</dbReference>
<feature type="transmembrane region" description="Helical" evidence="7">
    <location>
        <begin position="488"/>
        <end position="509"/>
    </location>
</feature>
<evidence type="ECO:0000256" key="3">
    <source>
        <dbReference type="ARBA" id="ARBA00022692"/>
    </source>
</evidence>
<keyword evidence="3 7" id="KW-0812">Transmembrane</keyword>
<keyword evidence="2" id="KW-0813">Transport</keyword>
<feature type="transmembrane region" description="Helical" evidence="7">
    <location>
        <begin position="169"/>
        <end position="190"/>
    </location>
</feature>
<protein>
    <submittedName>
        <fullName evidence="9">Putative Phthalate transporter</fullName>
    </submittedName>
</protein>
<feature type="transmembrane region" description="Helical" evidence="7">
    <location>
        <begin position="364"/>
        <end position="385"/>
    </location>
</feature>
<dbReference type="PANTHER" id="PTHR43791:SF47">
    <property type="entry name" value="MAJOR FACILITATOR SUPERFAMILY (MFS) PROFILE DOMAIN-CONTAINING PROTEIN-RELATED"/>
    <property type="match status" value="1"/>
</dbReference>
<dbReference type="Gene3D" id="1.20.1250.20">
    <property type="entry name" value="MFS general substrate transporter like domains"/>
    <property type="match status" value="2"/>
</dbReference>
<keyword evidence="10" id="KW-1185">Reference proteome</keyword>
<comment type="subcellular location">
    <subcellularLocation>
        <location evidence="1">Membrane</location>
        <topology evidence="1">Multi-pass membrane protein</topology>
    </subcellularLocation>
</comment>
<feature type="transmembrane region" description="Helical" evidence="7">
    <location>
        <begin position="429"/>
        <end position="448"/>
    </location>
</feature>
<dbReference type="GO" id="GO:0022857">
    <property type="term" value="F:transmembrane transporter activity"/>
    <property type="evidence" value="ECO:0007669"/>
    <property type="project" value="InterPro"/>
</dbReference>
<gene>
    <name evidence="9" type="ORF">VHEMI08561</name>
</gene>
<feature type="domain" description="Major facilitator superfamily (MFS) profile" evidence="8">
    <location>
        <begin position="131"/>
        <end position="544"/>
    </location>
</feature>
<dbReference type="Pfam" id="PF07690">
    <property type="entry name" value="MFS_1"/>
    <property type="match status" value="1"/>
</dbReference>
<dbReference type="InterPro" id="IPR036259">
    <property type="entry name" value="MFS_trans_sf"/>
</dbReference>
<evidence type="ECO:0000313" key="10">
    <source>
        <dbReference type="Proteomes" id="UP000039046"/>
    </source>
</evidence>
<evidence type="ECO:0000256" key="1">
    <source>
        <dbReference type="ARBA" id="ARBA00004141"/>
    </source>
</evidence>
<evidence type="ECO:0000259" key="8">
    <source>
        <dbReference type="PROSITE" id="PS50850"/>
    </source>
</evidence>
<evidence type="ECO:0000313" key="9">
    <source>
        <dbReference type="EMBL" id="CEJ92935.1"/>
    </source>
</evidence>
<feature type="transmembrane region" description="Helical" evidence="7">
    <location>
        <begin position="227"/>
        <end position="247"/>
    </location>
</feature>
<accession>A0A0A1TNE0</accession>
<evidence type="ECO:0000256" key="7">
    <source>
        <dbReference type="SAM" id="Phobius"/>
    </source>
</evidence>
<dbReference type="InterPro" id="IPR011701">
    <property type="entry name" value="MFS"/>
</dbReference>
<dbReference type="HOGENOM" id="CLU_001265_0_1_1"/>
<feature type="transmembrane region" description="Helical" evidence="7">
    <location>
        <begin position="521"/>
        <end position="545"/>
    </location>
</feature>
<proteinExistence type="predicted"/>
<feature type="transmembrane region" description="Helical" evidence="7">
    <location>
        <begin position="290"/>
        <end position="312"/>
    </location>
</feature>
<reference evidence="9 10" key="1">
    <citation type="journal article" date="2015" name="Genome Announc.">
        <title>Draft Genome Sequence and Gene Annotation of the Entomopathogenic Fungus Verticillium hemipterigenum.</title>
        <authorList>
            <person name="Horn F."/>
            <person name="Habel A."/>
            <person name="Scharf D.H."/>
            <person name="Dworschak J."/>
            <person name="Brakhage A.A."/>
            <person name="Guthke R."/>
            <person name="Hertweck C."/>
            <person name="Linde J."/>
        </authorList>
    </citation>
    <scope>NUCLEOTIDE SEQUENCE [LARGE SCALE GENOMIC DNA]</scope>
</reference>
<dbReference type="SUPFAM" id="SSF103473">
    <property type="entry name" value="MFS general substrate transporter"/>
    <property type="match status" value="1"/>
</dbReference>
<keyword evidence="5 7" id="KW-0472">Membrane</keyword>
<dbReference type="GO" id="GO:0016020">
    <property type="term" value="C:membrane"/>
    <property type="evidence" value="ECO:0007669"/>
    <property type="project" value="UniProtKB-SubCell"/>
</dbReference>
<feature type="transmembrane region" description="Helical" evidence="7">
    <location>
        <begin position="259"/>
        <end position="278"/>
    </location>
</feature>
<sequence>MWCEDAQAVRDAGQRSSTEKGHGAAPPLDSTRLVVVPSLSFVFFFSPSSSSRYNPLSILLSSSFSIQPVVAAPLTLYPTPTTTPLCFTMSEEKVESQHLDNVRSVSESDDSANAFTPEEQKAIIRRIDIRLVITVGAMYCVSLMDRTNMGAVVIAGMDKELMLTGNRYNVANLVFFITYIIFQPPSTVLIRAIGPRIHLSAITLFWGAVTLSMGFVKDHNALTGLRALLGVLEAGFFPSCVYLLSTWYTRYEVGKRYSVFYIIGCVASAFSGILAYGLMQLNGKAGLTGWRWIFLVQGLITCVLGIAAYWLLVDFPDSKRKTWSFLGQRERQWVVDRIQRDRGDTVIPKFHLSSFLKGGADWKIWAYAMIFFNTTTISYALAYTLPLILRGNLGFSVDKAQCLVAPPYAFAGIIMFICGYLGDKYHVRGPIILFNMLLCLIGLPIMGWHPNPAVRYFGVFLVTAGANSNVPTVMSFQANNVRGQWKRAFCSATLVGFGGIGGIAGSLVFRTEDAKTGYKPGMYACIACCLLNVLLVLICDTAFYFQNKKADRGEKILEAHEDSSAPDFRYTY</sequence>
<evidence type="ECO:0000256" key="6">
    <source>
        <dbReference type="SAM" id="MobiDB-lite"/>
    </source>
</evidence>
<feature type="transmembrane region" description="Helical" evidence="7">
    <location>
        <begin position="197"/>
        <end position="215"/>
    </location>
</feature>
<feature type="region of interest" description="Disordered" evidence="6">
    <location>
        <begin position="1"/>
        <end position="27"/>
    </location>
</feature>
<dbReference type="PANTHER" id="PTHR43791">
    <property type="entry name" value="PERMEASE-RELATED"/>
    <property type="match status" value="1"/>
</dbReference>
<keyword evidence="4 7" id="KW-1133">Transmembrane helix</keyword>
<feature type="transmembrane region" description="Helical" evidence="7">
    <location>
        <begin position="405"/>
        <end position="422"/>
    </location>
</feature>
<organism evidence="9 10">
    <name type="scientific">[Torrubiella] hemipterigena</name>
    <dbReference type="NCBI Taxonomy" id="1531966"/>
    <lineage>
        <taxon>Eukaryota</taxon>
        <taxon>Fungi</taxon>
        <taxon>Dikarya</taxon>
        <taxon>Ascomycota</taxon>
        <taxon>Pezizomycotina</taxon>
        <taxon>Sordariomycetes</taxon>
        <taxon>Hypocreomycetidae</taxon>
        <taxon>Hypocreales</taxon>
        <taxon>Clavicipitaceae</taxon>
        <taxon>Clavicipitaceae incertae sedis</taxon>
        <taxon>'Torrubiella' clade</taxon>
    </lineage>
</organism>
<name>A0A0A1TNE0_9HYPO</name>